<dbReference type="Pfam" id="PF00094">
    <property type="entry name" value="VWD"/>
    <property type="match status" value="2"/>
</dbReference>
<feature type="domain" description="VWFD" evidence="3">
    <location>
        <begin position="1435"/>
        <end position="1628"/>
    </location>
</feature>
<dbReference type="InterPro" id="IPR009003">
    <property type="entry name" value="Peptidase_S1_PA"/>
</dbReference>
<feature type="region of interest" description="Disordered" evidence="1">
    <location>
        <begin position="1013"/>
        <end position="1040"/>
    </location>
</feature>
<comment type="caution">
    <text evidence="4">The sequence shown here is derived from an EMBL/GenBank/DDBJ whole genome shotgun (WGS) entry which is preliminary data.</text>
</comment>
<dbReference type="Pfam" id="PF00089">
    <property type="entry name" value="Trypsin"/>
    <property type="match status" value="1"/>
</dbReference>
<feature type="domain" description="VWFD" evidence="3">
    <location>
        <begin position="631"/>
        <end position="825"/>
    </location>
</feature>
<dbReference type="Gene3D" id="2.40.10.10">
    <property type="entry name" value="Trypsin-like serine proteases"/>
    <property type="match status" value="2"/>
</dbReference>
<gene>
    <name evidence="4" type="ORF">DU504_17180</name>
</gene>
<feature type="compositionally biased region" description="Acidic residues" evidence="1">
    <location>
        <begin position="902"/>
        <end position="912"/>
    </location>
</feature>
<evidence type="ECO:0000259" key="3">
    <source>
        <dbReference type="PROSITE" id="PS51233"/>
    </source>
</evidence>
<dbReference type="Proteomes" id="UP000252189">
    <property type="component" value="Unassembled WGS sequence"/>
</dbReference>
<proteinExistence type="predicted"/>
<feature type="region of interest" description="Disordered" evidence="1">
    <location>
        <begin position="298"/>
        <end position="325"/>
    </location>
</feature>
<dbReference type="GO" id="GO:0006508">
    <property type="term" value="P:proteolysis"/>
    <property type="evidence" value="ECO:0007669"/>
    <property type="project" value="InterPro"/>
</dbReference>
<evidence type="ECO:0000256" key="1">
    <source>
        <dbReference type="SAM" id="MobiDB-lite"/>
    </source>
</evidence>
<feature type="compositionally biased region" description="Low complexity" evidence="1">
    <location>
        <begin position="2095"/>
        <end position="2111"/>
    </location>
</feature>
<evidence type="ECO:0000256" key="2">
    <source>
        <dbReference type="SAM" id="Phobius"/>
    </source>
</evidence>
<dbReference type="EMBL" id="QPHM01000003">
    <property type="protein sequence ID" value="RCU44471.1"/>
    <property type="molecule type" value="Genomic_DNA"/>
</dbReference>
<evidence type="ECO:0000313" key="4">
    <source>
        <dbReference type="EMBL" id="RCU44471.1"/>
    </source>
</evidence>
<name>A0A368N4I9_9EURY</name>
<evidence type="ECO:0000313" key="5">
    <source>
        <dbReference type="Proteomes" id="UP000252189"/>
    </source>
</evidence>
<keyword evidence="2" id="KW-1133">Transmembrane helix</keyword>
<protein>
    <recommendedName>
        <fullName evidence="3">VWFD domain-containing protein</fullName>
    </recommendedName>
</protein>
<dbReference type="SUPFAM" id="SSF63825">
    <property type="entry name" value="YWTD domain"/>
    <property type="match status" value="1"/>
</dbReference>
<dbReference type="SMART" id="SM00216">
    <property type="entry name" value="VWD"/>
    <property type="match status" value="2"/>
</dbReference>
<dbReference type="PANTHER" id="PTHR13802">
    <property type="entry name" value="MUCIN 4-RELATED"/>
    <property type="match status" value="1"/>
</dbReference>
<accession>A0A368N4I9</accession>
<dbReference type="GO" id="GO:0004252">
    <property type="term" value="F:serine-type endopeptidase activity"/>
    <property type="evidence" value="ECO:0007669"/>
    <property type="project" value="InterPro"/>
</dbReference>
<keyword evidence="2" id="KW-0812">Transmembrane</keyword>
<feature type="region of interest" description="Disordered" evidence="1">
    <location>
        <begin position="2094"/>
        <end position="2148"/>
    </location>
</feature>
<dbReference type="PROSITE" id="PS00134">
    <property type="entry name" value="TRYPSIN_HIS"/>
    <property type="match status" value="1"/>
</dbReference>
<dbReference type="InterPro" id="IPR001254">
    <property type="entry name" value="Trypsin_dom"/>
</dbReference>
<dbReference type="InterPro" id="IPR018114">
    <property type="entry name" value="TRYPSIN_HIS"/>
</dbReference>
<feature type="compositionally biased region" description="Gly residues" evidence="1">
    <location>
        <begin position="1921"/>
        <end position="1936"/>
    </location>
</feature>
<keyword evidence="5" id="KW-1185">Reference proteome</keyword>
<dbReference type="InterPro" id="IPR001846">
    <property type="entry name" value="VWF_type-D"/>
</dbReference>
<dbReference type="PROSITE" id="PS51233">
    <property type="entry name" value="VWFD"/>
    <property type="match status" value="2"/>
</dbReference>
<feature type="region of interest" description="Disordered" evidence="1">
    <location>
        <begin position="1913"/>
        <end position="1941"/>
    </location>
</feature>
<feature type="transmembrane region" description="Helical" evidence="2">
    <location>
        <begin position="2151"/>
        <end position="2173"/>
    </location>
</feature>
<feature type="region of interest" description="Disordered" evidence="1">
    <location>
        <begin position="893"/>
        <end position="924"/>
    </location>
</feature>
<organism evidence="4 5">
    <name type="scientific">Haloplanus salinus</name>
    <dbReference type="NCBI Taxonomy" id="1126245"/>
    <lineage>
        <taxon>Archaea</taxon>
        <taxon>Methanobacteriati</taxon>
        <taxon>Methanobacteriota</taxon>
        <taxon>Stenosarchaea group</taxon>
        <taxon>Halobacteria</taxon>
        <taxon>Halobacteriales</taxon>
        <taxon>Haloferacaceae</taxon>
        <taxon>Haloplanus</taxon>
    </lineage>
</organism>
<sequence length="2179" mass="231081">MGPRGVPLGEKIQAVVLCGIMVISVPSVGVPGPVIAQAGNTTPTSTPTPTQTVTVEADIQYAQSVATARGSNIAGEDPKYAEGLRIEDTSPDGLRIGDANELVFRIVNQTGRSVTVAPEVDSVTHNTTSVELDIYRGNGEIREPSLELSLTNGSSVEINASVEGDRSMFSASPTFEEYTVEVVNANTGTVLDATEPTIHGIGYEGQLAQNSTTGYIDVTINRALGADESWYVTYEVRNETGTVLTKEASQYNGQYHIPIDSNKLKNGTYAHSIEIFKNQADPVGDRFLGIFTGDSGPNSLTINHSSSPPSADPDQPDASPTNYTAQNGLAIHDGFAYVNTGGEIQKIVLENSTTINSFPAPSGAQSALAYGDGSLWFADGVGSNFDGEIVELNPETGEVRSRIDTSYDVPALAYGDGSLWATDITSNRIVEFTPAGQQVNQFDVRGPTGTTSPRALAYFNGSLWLGAPDTQALHKFSTDGSLENTTGPNRGYKGLATNETTLFGPDENGNLTAIRRLGDSQTPEEPIDQLTIQNVRGPSTVSVGEEFSVSTTVANPGSNRTNESVAFRVDTDSDGNLEQVGSRDVSLAAGANTTVGFVADLSLQSGTYTYAIQTGSTSSDRQLEAVGATFETGVSTGDPHLVTFDDVAYDFMAAGEYTLVREPEGSLEIQARQVPVSGSNSVTINTAVATTLDGHTVVIDARDSTPVQVDGTPTELGESETISVGNGSVRRSGSTYAVVYPGDDNAVGPSDERLTADMFGNRLDIRVRLDPDRSEPVTGLLGNLDGNSSNDVALANGTALSTSPSADVLYGTYRDDWRVTDDTTLFTYEGDNGPGTYYDPLVPQNVVTVDDLDQETLTEAQTLAEEAGLEPGTVAYESAIIDYALTGDESYFSSAQQQDSSGDVEETVDPEPPEQPPELNGTNSLRVTATNASGVTVPNAEIILYNASYAGLDSKQADASGEVQWSTLTTGEYTLELYGPDGAFWGSSSVTVDADGTITNVQRTAPRLSSVELEGDENGEGGYYGGRSVTISPEIRNDGPQRPVRVRIKVDTNEDDSVEQNITPGDQEEIISSGGVRKYNYEFDPSTNGTKQIQVVTETYLNNNWTETDYSGWTKNIEIEHNIIGYDPQFRNYTNFTTSSDSAAHLLSSSSLPSDTSASQTDLPGFSYRKQNTGGSNKYPWSAVGALTIVGDTYCSATVIDKYHIITAGHCIYNSSGNDWKYSPLSIKFEAARNGSQGTALTESEFEHIYVYKKWAKERRITHDIAVITLENPIGTETGTFGYQDHPVSSPQYTKYSHLTGYPANYAPYTSPGEQWDLRADGQGTPLGNCIDRSKCHQVATGGPLNELMYPGFSGGPVWQINSANNPQIISIMSKAVTIPDGLRSIRSIARPIVDTILDGTSVRISRKKHSDITQMIQQGYQEASGSLPQSTEGRSGVATGDPHLTTYDGVAYDFQAAGEFVLTNDTDGSPHVQARLRPVAGRDVSVISAVATEINGTEITIDARDQQTLTVDGTARSLETGDSLTVEDGEIFRTPDRYVVVYPGEDNKVDDGDSRLEVTVVDNRLDVVVKPNRTAVDSMRGLLGSPDGNTSNDIALADGTALSTSPSFEALYGQYREDYRVTAENSLFDYDDGESAAAFYDADYPSERVTVNDLPDDDRREAIDAALNAGLEPGTASFRDAVIDYALTGDRSYIESASRAARQTEVTVDATPSETPLTAPELTVGAEQLATEEQPLTVSVTASHPDPNNATVVISNGTDVVFEQDVTGAFESERTVSWDTTVDGEPVDDGVYTLGVVATSESGVRNVTTRGVLVDNTAPSVTLETTETDLNASVDNATFTFSYNDTISGVDPESVTVLEDGTDVTGSAQINASSASYELTGLEPGENRTVEVRVADEAGQTANRTVTISVATAGGDDGADGGTGGGGGGGGGGGAATDDFPLIDVDPVVVEETNIGEQTGEFEDTETVSRVTFDENTLGSVTVSEFDGLSDSTVQTITERIAGDVTDIDSASEIDLVTVVDISPGSLASDQTSATVEMEVPTEQLDDPENAVIVHRTATGWTIQETTVQDVSGGTVTLTAPVDSFSLFAVVERSPSQVTTPTSTPAQVTADGTPKPESEPTPADETQTPEPPEAVESPQPTSTATEPGGFSVPLLVIVLVLLGGIIAAVAILRRRDML</sequence>
<dbReference type="InterPro" id="IPR043504">
    <property type="entry name" value="Peptidase_S1_PA_chymotrypsin"/>
</dbReference>
<dbReference type="PANTHER" id="PTHR13802:SF52">
    <property type="entry name" value="MUCIN-4"/>
    <property type="match status" value="1"/>
</dbReference>
<feature type="compositionally biased region" description="Low complexity" evidence="1">
    <location>
        <begin position="305"/>
        <end position="320"/>
    </location>
</feature>
<dbReference type="SUPFAM" id="SSF50494">
    <property type="entry name" value="Trypsin-like serine proteases"/>
    <property type="match status" value="1"/>
</dbReference>
<reference evidence="4 5" key="1">
    <citation type="submission" date="2018-07" db="EMBL/GenBank/DDBJ databases">
        <title>Genome sequences of Haloplanus salinus JCM 18368T.</title>
        <authorList>
            <person name="Kim Y.B."/>
            <person name="Roh S.W."/>
        </authorList>
    </citation>
    <scope>NUCLEOTIDE SEQUENCE [LARGE SCALE GENOMIC DNA]</scope>
    <source>
        <strain evidence="4 5">JCM 18368</strain>
    </source>
</reference>
<dbReference type="InterPro" id="IPR051495">
    <property type="entry name" value="Epithelial_Barrier/Signaling"/>
</dbReference>
<keyword evidence="2" id="KW-0472">Membrane</keyword>